<feature type="transmembrane region" description="Helical" evidence="2">
    <location>
        <begin position="81"/>
        <end position="99"/>
    </location>
</feature>
<reference evidence="3 4" key="1">
    <citation type="submission" date="2015-12" db="EMBL/GenBank/DDBJ databases">
        <title>Draft genome sequence of Moniliophthora roreri, the causal agent of frosty pod rot of cacao.</title>
        <authorList>
            <person name="Aime M.C."/>
            <person name="Diaz-Valderrama J.R."/>
            <person name="Kijpornyongpan T."/>
            <person name="Phillips-Mora W."/>
        </authorList>
    </citation>
    <scope>NUCLEOTIDE SEQUENCE [LARGE SCALE GENOMIC DNA]</scope>
    <source>
        <strain evidence="3 4">MCA 2952</strain>
    </source>
</reference>
<dbReference type="AlphaFoldDB" id="A0A0W0FU30"/>
<feature type="transmembrane region" description="Helical" evidence="2">
    <location>
        <begin position="48"/>
        <end position="69"/>
    </location>
</feature>
<feature type="transmembrane region" description="Helical" evidence="2">
    <location>
        <begin position="119"/>
        <end position="144"/>
    </location>
</feature>
<organism evidence="3 4">
    <name type="scientific">Moniliophthora roreri</name>
    <name type="common">Frosty pod rot fungus</name>
    <name type="synonym">Monilia roreri</name>
    <dbReference type="NCBI Taxonomy" id="221103"/>
    <lineage>
        <taxon>Eukaryota</taxon>
        <taxon>Fungi</taxon>
        <taxon>Dikarya</taxon>
        <taxon>Basidiomycota</taxon>
        <taxon>Agaricomycotina</taxon>
        <taxon>Agaricomycetes</taxon>
        <taxon>Agaricomycetidae</taxon>
        <taxon>Agaricales</taxon>
        <taxon>Marasmiineae</taxon>
        <taxon>Marasmiaceae</taxon>
        <taxon>Moniliophthora</taxon>
    </lineage>
</organism>
<keyword evidence="2" id="KW-0472">Membrane</keyword>
<evidence type="ECO:0000313" key="4">
    <source>
        <dbReference type="Proteomes" id="UP000054988"/>
    </source>
</evidence>
<proteinExistence type="predicted"/>
<keyword evidence="2" id="KW-0812">Transmembrane</keyword>
<evidence type="ECO:0000256" key="2">
    <source>
        <dbReference type="SAM" id="Phobius"/>
    </source>
</evidence>
<protein>
    <submittedName>
        <fullName evidence="3">Uncharacterized protein</fullName>
    </submittedName>
</protein>
<dbReference type="EMBL" id="LATX01001627">
    <property type="protein sequence ID" value="KTB39905.1"/>
    <property type="molecule type" value="Genomic_DNA"/>
</dbReference>
<name>A0A0W0FU30_MONRR</name>
<dbReference type="eggNOG" id="ENOG502SQCM">
    <property type="taxonomic scope" value="Eukaryota"/>
</dbReference>
<dbReference type="Proteomes" id="UP000054988">
    <property type="component" value="Unassembled WGS sequence"/>
</dbReference>
<comment type="caution">
    <text evidence="3">The sequence shown here is derived from an EMBL/GenBank/DDBJ whole genome shotgun (WGS) entry which is preliminary data.</text>
</comment>
<sequence>MDTYSPVFLKARMVAFSTMALIGFAWVVLLCVDLYLQWDGLDRPGKSFTVVMLVLDTLTIFMVLILLALPFRPWLDAARCLFLLVTHVGLAIAFARWSPGMACPTQTPDEEGSCRLANFYILMASWVIPILVIVYAAGLGLMLYRRKRLQKSANTETSDINVDIEKRISGSGSSSGNSRESFFPEAKSVRNSDFTFLESTSSRNSSATVAVTEPRRSYLTSNRRSESRLLFEPSRMVAPRSPHRRSEGQLLTNSQPASYLPNRRSDLRISIHPRVSIQDPRSSHIPSPRHDLRQSHLPSPRRNSDFRRSGPLPLDPRYSYSRHQSRTYAPYARASHQSNTPLFIQRSPTVKEFGRAI</sequence>
<feature type="region of interest" description="Disordered" evidence="1">
    <location>
        <begin position="205"/>
        <end position="327"/>
    </location>
</feature>
<keyword evidence="2" id="KW-1133">Transmembrane helix</keyword>
<evidence type="ECO:0000313" key="3">
    <source>
        <dbReference type="EMBL" id="KTB39905.1"/>
    </source>
</evidence>
<feature type="transmembrane region" description="Helical" evidence="2">
    <location>
        <begin position="12"/>
        <end position="36"/>
    </location>
</feature>
<evidence type="ECO:0000256" key="1">
    <source>
        <dbReference type="SAM" id="MobiDB-lite"/>
    </source>
</evidence>
<gene>
    <name evidence="3" type="ORF">WG66_7606</name>
</gene>
<accession>A0A0W0FU30</accession>